<dbReference type="Proteomes" id="UP000324832">
    <property type="component" value="Unassembled WGS sequence"/>
</dbReference>
<evidence type="ECO:0000259" key="2">
    <source>
        <dbReference type="PROSITE" id="PS51029"/>
    </source>
</evidence>
<organism evidence="4 5">
    <name type="scientific">Leptidea sinapis</name>
    <dbReference type="NCBI Taxonomy" id="189913"/>
    <lineage>
        <taxon>Eukaryota</taxon>
        <taxon>Metazoa</taxon>
        <taxon>Ecdysozoa</taxon>
        <taxon>Arthropoda</taxon>
        <taxon>Hexapoda</taxon>
        <taxon>Insecta</taxon>
        <taxon>Pterygota</taxon>
        <taxon>Neoptera</taxon>
        <taxon>Endopterygota</taxon>
        <taxon>Lepidoptera</taxon>
        <taxon>Glossata</taxon>
        <taxon>Ditrysia</taxon>
        <taxon>Papilionoidea</taxon>
        <taxon>Pieridae</taxon>
        <taxon>Dismorphiinae</taxon>
        <taxon>Leptidea</taxon>
    </lineage>
</organism>
<keyword evidence="1" id="KW-0539">Nucleus</keyword>
<proteinExistence type="predicted"/>
<keyword evidence="5" id="KW-1185">Reference proteome</keyword>
<dbReference type="GO" id="GO:0003677">
    <property type="term" value="F:DNA binding"/>
    <property type="evidence" value="ECO:0007669"/>
    <property type="project" value="InterPro"/>
</dbReference>
<dbReference type="InterPro" id="IPR039353">
    <property type="entry name" value="TF_Adf1"/>
</dbReference>
<dbReference type="SMART" id="SM00595">
    <property type="entry name" value="MADF"/>
    <property type="match status" value="1"/>
</dbReference>
<name>A0A5E4QE72_9NEOP</name>
<dbReference type="AlphaFoldDB" id="A0A5E4QE72"/>
<dbReference type="Pfam" id="PF10545">
    <property type="entry name" value="MADF_DNA_bdg"/>
    <property type="match status" value="1"/>
</dbReference>
<dbReference type="InterPro" id="IPR006578">
    <property type="entry name" value="MADF-dom"/>
</dbReference>
<evidence type="ECO:0000256" key="1">
    <source>
        <dbReference type="PROSITE-ProRule" id="PRU00371"/>
    </source>
</evidence>
<dbReference type="PANTHER" id="PTHR12243:SF67">
    <property type="entry name" value="COREPRESSOR OF PANGOLIN, ISOFORM A-RELATED"/>
    <property type="match status" value="1"/>
</dbReference>
<dbReference type="GO" id="GO:0006357">
    <property type="term" value="P:regulation of transcription by RNA polymerase II"/>
    <property type="evidence" value="ECO:0007669"/>
    <property type="project" value="TreeGrafter"/>
</dbReference>
<accession>A0A5E4QE72</accession>
<dbReference type="OrthoDB" id="6433782at2759"/>
<protein>
    <recommendedName>
        <fullName evidence="6">MADF domain-containing protein</fullName>
    </recommendedName>
</protein>
<dbReference type="InterPro" id="IPR004210">
    <property type="entry name" value="BESS_motif"/>
</dbReference>
<evidence type="ECO:0000259" key="3">
    <source>
        <dbReference type="PROSITE" id="PS51031"/>
    </source>
</evidence>
<evidence type="ECO:0000313" key="4">
    <source>
        <dbReference type="EMBL" id="VVC95765.1"/>
    </source>
</evidence>
<gene>
    <name evidence="4" type="ORF">LSINAPIS_LOCUS7407</name>
</gene>
<dbReference type="GO" id="GO:0005667">
    <property type="term" value="C:transcription regulator complex"/>
    <property type="evidence" value="ECO:0007669"/>
    <property type="project" value="TreeGrafter"/>
</dbReference>
<comment type="subcellular location">
    <subcellularLocation>
        <location evidence="1">Nucleus</location>
    </subcellularLocation>
</comment>
<dbReference type="GO" id="GO:0005634">
    <property type="term" value="C:nucleus"/>
    <property type="evidence" value="ECO:0007669"/>
    <property type="project" value="UniProtKB-SubCell"/>
</dbReference>
<dbReference type="PANTHER" id="PTHR12243">
    <property type="entry name" value="MADF DOMAIN TRANSCRIPTION FACTOR"/>
    <property type="match status" value="1"/>
</dbReference>
<reference evidence="4 5" key="1">
    <citation type="submission" date="2017-07" db="EMBL/GenBank/DDBJ databases">
        <authorList>
            <person name="Talla V."/>
            <person name="Backstrom N."/>
        </authorList>
    </citation>
    <scope>NUCLEOTIDE SEQUENCE [LARGE SCALE GENOMIC DNA]</scope>
</reference>
<evidence type="ECO:0000313" key="5">
    <source>
        <dbReference type="Proteomes" id="UP000324832"/>
    </source>
</evidence>
<sequence length="232" mass="27461">MNNEKLIEVVRQYKLLYDLNDKKYCDNQKKDETWIEVGRKLNMDGRECKKSWALLRDAFRRIVKKRKNGRVSEKKWRYEDEMAFLLPYLKLRRKTSLLTSSHDAEDEAEDVSLIDEVQPYINQPFISTSPPPKRQKLDEHAEETTSTLLMKYIIDSRKNTPSDDIEQFFAGITTTVRSFPIRERAIAKAKIFEIVSNMEIDILNSTPIAHDPLNVVMHKKERKNEFEQTEYE</sequence>
<feature type="domain" description="BESS" evidence="3">
    <location>
        <begin position="162"/>
        <end position="201"/>
    </location>
</feature>
<dbReference type="EMBL" id="FZQP02002448">
    <property type="protein sequence ID" value="VVC95765.1"/>
    <property type="molecule type" value="Genomic_DNA"/>
</dbReference>
<dbReference type="PROSITE" id="PS51031">
    <property type="entry name" value="BESS"/>
    <property type="match status" value="1"/>
</dbReference>
<evidence type="ECO:0008006" key="6">
    <source>
        <dbReference type="Google" id="ProtNLM"/>
    </source>
</evidence>
<feature type="domain" description="MADF" evidence="2">
    <location>
        <begin position="5"/>
        <end position="90"/>
    </location>
</feature>
<dbReference type="PROSITE" id="PS51029">
    <property type="entry name" value="MADF"/>
    <property type="match status" value="1"/>
</dbReference>